<comment type="caution">
    <text evidence="4">The sequence shown here is derived from an EMBL/GenBank/DDBJ whole genome shotgun (WGS) entry which is preliminary data.</text>
</comment>
<dbReference type="InterPro" id="IPR009057">
    <property type="entry name" value="Homeodomain-like_sf"/>
</dbReference>
<dbReference type="PROSITE" id="PS50977">
    <property type="entry name" value="HTH_TETR_2"/>
    <property type="match status" value="1"/>
</dbReference>
<dbReference type="PANTHER" id="PTHR43479:SF11">
    <property type="entry name" value="ACREF_ENVCD OPERON REPRESSOR-RELATED"/>
    <property type="match status" value="1"/>
</dbReference>
<keyword evidence="5" id="KW-1185">Reference proteome</keyword>
<dbReference type="Pfam" id="PF00440">
    <property type="entry name" value="TetR_N"/>
    <property type="match status" value="1"/>
</dbReference>
<evidence type="ECO:0000313" key="5">
    <source>
        <dbReference type="Proteomes" id="UP000646484"/>
    </source>
</evidence>
<sequence>MRTSLRITKDKILNVAQKLFIEMSFYGTTMKDIANAAKISRRTLYTHFNSKEEIFNHIVDQRIVLINQKLEQAVRTALPADKRLKLYIKERFNLIAELMGGSLPIKETFLHNNSKIDILRKNIDKQEIELLYAILKDGADKGIFSIKQPRRLANSLQSVFKSLEFGFIREYDHRPNPQIINEYINILFHGIIKK</sequence>
<keyword evidence="1 2" id="KW-0238">DNA-binding</keyword>
<dbReference type="SUPFAM" id="SSF46689">
    <property type="entry name" value="Homeodomain-like"/>
    <property type="match status" value="1"/>
</dbReference>
<gene>
    <name evidence="4" type="ORF">H8S64_05630</name>
</gene>
<proteinExistence type="predicted"/>
<dbReference type="Gene3D" id="1.10.357.10">
    <property type="entry name" value="Tetracycline Repressor, domain 2"/>
    <property type="match status" value="1"/>
</dbReference>
<name>A0ABR7CY22_9BACT</name>
<dbReference type="PRINTS" id="PR00455">
    <property type="entry name" value="HTHTETR"/>
</dbReference>
<dbReference type="PROSITE" id="PS01081">
    <property type="entry name" value="HTH_TETR_1"/>
    <property type="match status" value="1"/>
</dbReference>
<evidence type="ECO:0000259" key="3">
    <source>
        <dbReference type="PROSITE" id="PS50977"/>
    </source>
</evidence>
<accession>A0ABR7CY22</accession>
<evidence type="ECO:0000256" key="2">
    <source>
        <dbReference type="PROSITE-ProRule" id="PRU00335"/>
    </source>
</evidence>
<dbReference type="InterPro" id="IPR023772">
    <property type="entry name" value="DNA-bd_HTH_TetR-type_CS"/>
</dbReference>
<evidence type="ECO:0000256" key="1">
    <source>
        <dbReference type="ARBA" id="ARBA00023125"/>
    </source>
</evidence>
<reference evidence="4 5" key="1">
    <citation type="submission" date="2020-08" db="EMBL/GenBank/DDBJ databases">
        <title>Genome public.</title>
        <authorList>
            <person name="Liu C."/>
            <person name="Sun Q."/>
        </authorList>
    </citation>
    <scope>NUCLEOTIDE SEQUENCE [LARGE SCALE GENOMIC DNA]</scope>
    <source>
        <strain evidence="4 5">NSJ-56</strain>
    </source>
</reference>
<dbReference type="EMBL" id="JACOOH010000002">
    <property type="protein sequence ID" value="MBC5620573.1"/>
    <property type="molecule type" value="Genomic_DNA"/>
</dbReference>
<evidence type="ECO:0000313" key="4">
    <source>
        <dbReference type="EMBL" id="MBC5620573.1"/>
    </source>
</evidence>
<feature type="DNA-binding region" description="H-T-H motif" evidence="2">
    <location>
        <begin position="29"/>
        <end position="48"/>
    </location>
</feature>
<protein>
    <submittedName>
        <fullName evidence="4">TetR/AcrR family transcriptional regulator</fullName>
    </submittedName>
</protein>
<dbReference type="PANTHER" id="PTHR43479">
    <property type="entry name" value="ACREF/ENVCD OPERON REPRESSOR-RELATED"/>
    <property type="match status" value="1"/>
</dbReference>
<dbReference type="InterPro" id="IPR050624">
    <property type="entry name" value="HTH-type_Tx_Regulator"/>
</dbReference>
<dbReference type="Gene3D" id="1.10.10.60">
    <property type="entry name" value="Homeodomain-like"/>
    <property type="match status" value="1"/>
</dbReference>
<organism evidence="4 5">
    <name type="scientific">Butyricimonas hominis</name>
    <dbReference type="NCBI Taxonomy" id="2763032"/>
    <lineage>
        <taxon>Bacteria</taxon>
        <taxon>Pseudomonadati</taxon>
        <taxon>Bacteroidota</taxon>
        <taxon>Bacteroidia</taxon>
        <taxon>Bacteroidales</taxon>
        <taxon>Odoribacteraceae</taxon>
        <taxon>Butyricimonas</taxon>
    </lineage>
</organism>
<feature type="domain" description="HTH tetR-type" evidence="3">
    <location>
        <begin position="6"/>
        <end position="66"/>
    </location>
</feature>
<dbReference type="Proteomes" id="UP000646484">
    <property type="component" value="Unassembled WGS sequence"/>
</dbReference>
<dbReference type="RefSeq" id="WP_186975302.1">
    <property type="nucleotide sequence ID" value="NZ_JACOOH010000002.1"/>
</dbReference>
<dbReference type="InterPro" id="IPR001647">
    <property type="entry name" value="HTH_TetR"/>
</dbReference>